<name>A0A1Y2F853_PROLT</name>
<dbReference type="GO" id="GO:0097038">
    <property type="term" value="C:perinuclear endoplasmic reticulum"/>
    <property type="evidence" value="ECO:0007669"/>
    <property type="project" value="TreeGrafter"/>
</dbReference>
<dbReference type="GO" id="GO:0005635">
    <property type="term" value="C:nuclear envelope"/>
    <property type="evidence" value="ECO:0007669"/>
    <property type="project" value="TreeGrafter"/>
</dbReference>
<evidence type="ECO:0000313" key="11">
    <source>
        <dbReference type="Proteomes" id="UP000193685"/>
    </source>
</evidence>
<dbReference type="PANTHER" id="PTHR10972">
    <property type="entry name" value="OXYSTEROL-BINDING PROTEIN-RELATED"/>
    <property type="match status" value="1"/>
</dbReference>
<organism evidence="10 11">
    <name type="scientific">Protomyces lactucae-debilis</name>
    <dbReference type="NCBI Taxonomy" id="2754530"/>
    <lineage>
        <taxon>Eukaryota</taxon>
        <taxon>Fungi</taxon>
        <taxon>Dikarya</taxon>
        <taxon>Ascomycota</taxon>
        <taxon>Taphrinomycotina</taxon>
        <taxon>Taphrinomycetes</taxon>
        <taxon>Taphrinales</taxon>
        <taxon>Protomycetaceae</taxon>
        <taxon>Protomyces</taxon>
    </lineage>
</organism>
<dbReference type="GO" id="GO:0120009">
    <property type="term" value="P:intermembrane lipid transfer"/>
    <property type="evidence" value="ECO:0007669"/>
    <property type="project" value="UniProtKB-ARBA"/>
</dbReference>
<dbReference type="Pfam" id="PF12796">
    <property type="entry name" value="Ank_2"/>
    <property type="match status" value="1"/>
</dbReference>
<evidence type="ECO:0000256" key="4">
    <source>
        <dbReference type="ARBA" id="ARBA00023055"/>
    </source>
</evidence>
<dbReference type="PROSITE" id="PS50088">
    <property type="entry name" value="ANK_REPEAT"/>
    <property type="match status" value="2"/>
</dbReference>
<dbReference type="InterPro" id="IPR002110">
    <property type="entry name" value="Ankyrin_rpt"/>
</dbReference>
<evidence type="ECO:0000256" key="2">
    <source>
        <dbReference type="ARBA" id="ARBA00022448"/>
    </source>
</evidence>
<dbReference type="GeneID" id="63784920"/>
<feature type="domain" description="PH" evidence="9">
    <location>
        <begin position="256"/>
        <end position="351"/>
    </location>
</feature>
<dbReference type="Pfam" id="PF01237">
    <property type="entry name" value="Oxysterol_BP"/>
    <property type="match status" value="1"/>
</dbReference>
<dbReference type="GO" id="GO:0006897">
    <property type="term" value="P:endocytosis"/>
    <property type="evidence" value="ECO:0007669"/>
    <property type="project" value="TreeGrafter"/>
</dbReference>
<evidence type="ECO:0000256" key="7">
    <source>
        <dbReference type="RuleBase" id="RU003844"/>
    </source>
</evidence>
<dbReference type="InterPro" id="IPR000648">
    <property type="entry name" value="Oxysterol-bd"/>
</dbReference>
<dbReference type="InterPro" id="IPR018494">
    <property type="entry name" value="Oxysterol-bd_CS"/>
</dbReference>
<sequence>MSLSRKLSHARTPSLAEVSTKTQVYSETVGVNESIKSYRFLEALRVGDLQEIDKHFDESAIPPTILAVQCADAKTFSYVLNKDEDVNARDAHGNTALHHAVQLGRSEIVDILMDHPEINDTVQNDERKQAFELAGNAELAHKMQAKRGDYIEKINQHFAQALKTKDASLTDLLDNPRAASLLDLNKQDADGNTAIHHAAHNRDASLVSLLLNHGADPFPRNRKGKLPTDLCKDDRIKALFKNVPQKTMLNASPSDPIRYAGHLKKWTNYKSGYKARWFVLESGVLSYYRSKDESETACRGSINMKAARINYAQGDKTKFEVLGPDKNGFHVKAAHPTEAKNWIWNLNQAKMQARDKGKQPSTSKDLTGAPIAISAAPSVLDMPNSYAPSIGSVDEHFSDNESEVDSVLDIGDEPHKDFGLTANAAKVQLELMDQICAQMPDASETTSAFRSSAASLREILTQLVKMSGEREKYWRASISHEREVRRLWEETMQTLATDQEDMERKVYEAKVKQKNTRKALKEVKSELDRVKADTPAGSPITDAPDPIAADVAPYLDSEDSSDDEFYDAVASGSTAALGASGISRAATMQSPEPIAERDEVAQQKPAAQTAPAQSESESRITKSFKGYENGIRTTMGRQDDRPSVSLWGILKSMIGKDMTKMTLPVSFNEATSLLQRVAEDMEYTDILDKAAKTSDPTERALYVGAFAASEYASTIDRVAKPFNPLLHETYEYCRPDKGFRFVVEQVSHHPPIGAAHAESDNWVYYGESSVKSRFTGKTFDINPLGTWYLHLRLPDGTEEVYSWRKVNTQVVGILLGSPTVDNYGPMVITNHTTGEQCKLEFKARGWRGAGAYKVDGVVLDRSGEEQWVVHGKWNEQLYARKANGGPADGNMVVWQTNPRPKGVPFNLTQFAMTLNALDNGLKSHLPPTDTRLRPDQRAMEDGQYDFAATEKNRLEEKQRARRREREKSGLEHGARWFKQAKHPVTGEEYWEFTGDYWQVREQAAQGQVSWDVEDIF</sequence>
<evidence type="ECO:0000313" key="10">
    <source>
        <dbReference type="EMBL" id="ORY80039.1"/>
    </source>
</evidence>
<dbReference type="GO" id="GO:0005829">
    <property type="term" value="C:cytosol"/>
    <property type="evidence" value="ECO:0007669"/>
    <property type="project" value="TreeGrafter"/>
</dbReference>
<dbReference type="GO" id="GO:0005886">
    <property type="term" value="C:plasma membrane"/>
    <property type="evidence" value="ECO:0007669"/>
    <property type="project" value="TreeGrafter"/>
</dbReference>
<dbReference type="Pfam" id="PF00169">
    <property type="entry name" value="PH"/>
    <property type="match status" value="1"/>
</dbReference>
<dbReference type="InterPro" id="IPR001849">
    <property type="entry name" value="PH_domain"/>
</dbReference>
<feature type="repeat" description="ANK" evidence="6">
    <location>
        <begin position="92"/>
        <end position="115"/>
    </location>
</feature>
<dbReference type="Proteomes" id="UP000193685">
    <property type="component" value="Unassembled WGS sequence"/>
</dbReference>
<dbReference type="FunFam" id="2.40.160.120:FF:000001">
    <property type="entry name" value="Oxysterol-binding protein"/>
    <property type="match status" value="1"/>
</dbReference>
<accession>A0A1Y2F853</accession>
<dbReference type="Pfam" id="PF00023">
    <property type="entry name" value="Ank"/>
    <property type="match status" value="1"/>
</dbReference>
<dbReference type="SUPFAM" id="SSF48403">
    <property type="entry name" value="Ankyrin repeat"/>
    <property type="match status" value="1"/>
</dbReference>
<dbReference type="GO" id="GO:0032934">
    <property type="term" value="F:sterol binding"/>
    <property type="evidence" value="ECO:0007669"/>
    <property type="project" value="TreeGrafter"/>
</dbReference>
<evidence type="ECO:0000259" key="9">
    <source>
        <dbReference type="PROSITE" id="PS50003"/>
    </source>
</evidence>
<comment type="similarity">
    <text evidence="1 7">Belongs to the OSBP family.</text>
</comment>
<proteinExistence type="inferred from homology"/>
<evidence type="ECO:0000256" key="1">
    <source>
        <dbReference type="ARBA" id="ARBA00008842"/>
    </source>
</evidence>
<dbReference type="Gene3D" id="3.30.70.3490">
    <property type="match status" value="1"/>
</dbReference>
<dbReference type="Gene3D" id="1.25.40.20">
    <property type="entry name" value="Ankyrin repeat-containing domain"/>
    <property type="match status" value="2"/>
</dbReference>
<dbReference type="Gene3D" id="2.40.160.120">
    <property type="match status" value="1"/>
</dbReference>
<dbReference type="InterPro" id="IPR011993">
    <property type="entry name" value="PH-like_dom_sf"/>
</dbReference>
<dbReference type="SMART" id="SM00233">
    <property type="entry name" value="PH"/>
    <property type="match status" value="1"/>
</dbReference>
<evidence type="ECO:0000256" key="3">
    <source>
        <dbReference type="ARBA" id="ARBA00022553"/>
    </source>
</evidence>
<feature type="region of interest" description="Disordered" evidence="8">
    <location>
        <begin position="583"/>
        <end position="638"/>
    </location>
</feature>
<protein>
    <submittedName>
        <fullName evidence="10">Oxysterol-binding protein-domain-containing protein</fullName>
    </submittedName>
</protein>
<keyword evidence="5" id="KW-0446">Lipid-binding</keyword>
<dbReference type="Gene3D" id="2.30.29.30">
    <property type="entry name" value="Pleckstrin-homology domain (PH domain)/Phosphotyrosine-binding domain (PTB)"/>
    <property type="match status" value="1"/>
</dbReference>
<dbReference type="OMA" id="LPEMKGW"/>
<keyword evidence="2" id="KW-0813">Transport</keyword>
<dbReference type="InterPro" id="IPR036770">
    <property type="entry name" value="Ankyrin_rpt-contain_sf"/>
</dbReference>
<dbReference type="RefSeq" id="XP_040724173.1">
    <property type="nucleotide sequence ID" value="XM_040868321.1"/>
</dbReference>
<feature type="repeat" description="ANK" evidence="6">
    <location>
        <begin position="190"/>
        <end position="222"/>
    </location>
</feature>
<comment type="caution">
    <text evidence="10">The sequence shown here is derived from an EMBL/GenBank/DDBJ whole genome shotgun (WGS) entry which is preliminary data.</text>
</comment>
<dbReference type="PROSITE" id="PS01013">
    <property type="entry name" value="OSBP"/>
    <property type="match status" value="1"/>
</dbReference>
<dbReference type="GO" id="GO:0006887">
    <property type="term" value="P:exocytosis"/>
    <property type="evidence" value="ECO:0007669"/>
    <property type="project" value="TreeGrafter"/>
</dbReference>
<evidence type="ECO:0000256" key="5">
    <source>
        <dbReference type="ARBA" id="ARBA00023121"/>
    </source>
</evidence>
<dbReference type="PROSITE" id="PS50297">
    <property type="entry name" value="ANK_REP_REGION"/>
    <property type="match status" value="2"/>
</dbReference>
<dbReference type="InterPro" id="IPR037239">
    <property type="entry name" value="OSBP_sf"/>
</dbReference>
<dbReference type="EMBL" id="MCFI01000014">
    <property type="protein sequence ID" value="ORY80039.1"/>
    <property type="molecule type" value="Genomic_DNA"/>
</dbReference>
<dbReference type="AlphaFoldDB" id="A0A1Y2F853"/>
<dbReference type="OrthoDB" id="1854502at2759"/>
<evidence type="ECO:0000256" key="8">
    <source>
        <dbReference type="SAM" id="MobiDB-lite"/>
    </source>
</evidence>
<dbReference type="PANTHER" id="PTHR10972:SF205">
    <property type="entry name" value="OXYSTEROL-BINDING PROTEIN 1"/>
    <property type="match status" value="1"/>
</dbReference>
<dbReference type="GO" id="GO:0030011">
    <property type="term" value="P:maintenance of cell polarity"/>
    <property type="evidence" value="ECO:0007669"/>
    <property type="project" value="TreeGrafter"/>
</dbReference>
<keyword evidence="11" id="KW-1185">Reference proteome</keyword>
<dbReference type="SUPFAM" id="SSF50729">
    <property type="entry name" value="PH domain-like"/>
    <property type="match status" value="1"/>
</dbReference>
<dbReference type="GO" id="GO:0034727">
    <property type="term" value="P:piecemeal microautophagy of the nucleus"/>
    <property type="evidence" value="ECO:0007669"/>
    <property type="project" value="TreeGrafter"/>
</dbReference>
<dbReference type="STRING" id="56484.A0A1Y2F853"/>
<reference evidence="10 11" key="1">
    <citation type="submission" date="2016-07" db="EMBL/GenBank/DDBJ databases">
        <title>Pervasive Adenine N6-methylation of Active Genes in Fungi.</title>
        <authorList>
            <consortium name="DOE Joint Genome Institute"/>
            <person name="Mondo S.J."/>
            <person name="Dannebaum R.O."/>
            <person name="Kuo R.C."/>
            <person name="Labutti K."/>
            <person name="Haridas S."/>
            <person name="Kuo A."/>
            <person name="Salamov A."/>
            <person name="Ahrendt S.R."/>
            <person name="Lipzen A."/>
            <person name="Sullivan W."/>
            <person name="Andreopoulos W.B."/>
            <person name="Clum A."/>
            <person name="Lindquist E."/>
            <person name="Daum C."/>
            <person name="Ramamoorthy G.K."/>
            <person name="Gryganskyi A."/>
            <person name="Culley D."/>
            <person name="Magnuson J.K."/>
            <person name="James T.Y."/>
            <person name="O'Malley M.A."/>
            <person name="Stajich J.E."/>
            <person name="Spatafora J.W."/>
            <person name="Visel A."/>
            <person name="Grigoriev I.V."/>
        </authorList>
    </citation>
    <scope>NUCLEOTIDE SEQUENCE [LARGE SCALE GENOMIC DNA]</scope>
    <source>
        <strain evidence="10 11">12-1054</strain>
    </source>
</reference>
<dbReference type="PROSITE" id="PS50003">
    <property type="entry name" value="PH_DOMAIN"/>
    <property type="match status" value="1"/>
</dbReference>
<keyword evidence="3" id="KW-0597">Phosphoprotein</keyword>
<gene>
    <name evidence="10" type="ORF">BCR37DRAFT_369908</name>
</gene>
<keyword evidence="6" id="KW-0040">ANK repeat</keyword>
<dbReference type="SUPFAM" id="SSF144000">
    <property type="entry name" value="Oxysterol-binding protein-like"/>
    <property type="match status" value="1"/>
</dbReference>
<evidence type="ECO:0000256" key="6">
    <source>
        <dbReference type="PROSITE-ProRule" id="PRU00023"/>
    </source>
</evidence>
<dbReference type="SMART" id="SM00248">
    <property type="entry name" value="ANK"/>
    <property type="match status" value="3"/>
</dbReference>
<feature type="compositionally biased region" description="Low complexity" evidence="8">
    <location>
        <begin position="602"/>
        <end position="613"/>
    </location>
</feature>
<keyword evidence="4" id="KW-0445">Lipid transport</keyword>